<gene>
    <name evidence="1" type="ORF">GW7_15026</name>
</gene>
<name>G5BBH8_HETGA</name>
<evidence type="ECO:0000313" key="2">
    <source>
        <dbReference type="Proteomes" id="UP000006813"/>
    </source>
</evidence>
<accession>G5BBH8</accession>
<dbReference type="EMBL" id="JH169416">
    <property type="protein sequence ID" value="EHB06639.1"/>
    <property type="molecule type" value="Genomic_DNA"/>
</dbReference>
<evidence type="ECO:0000313" key="1">
    <source>
        <dbReference type="EMBL" id="EHB06639.1"/>
    </source>
</evidence>
<dbReference type="Proteomes" id="UP000006813">
    <property type="component" value="Unassembled WGS sequence"/>
</dbReference>
<dbReference type="AlphaFoldDB" id="G5BBH8"/>
<reference evidence="1 2" key="1">
    <citation type="journal article" date="2011" name="Nature">
        <title>Genome sequencing reveals insights into physiology and longevity of the naked mole rat.</title>
        <authorList>
            <person name="Kim E.B."/>
            <person name="Fang X."/>
            <person name="Fushan A.A."/>
            <person name="Huang Z."/>
            <person name="Lobanov A.V."/>
            <person name="Han L."/>
            <person name="Marino S.M."/>
            <person name="Sun X."/>
            <person name="Turanov A.A."/>
            <person name="Yang P."/>
            <person name="Yim S.H."/>
            <person name="Zhao X."/>
            <person name="Kasaikina M.V."/>
            <person name="Stoletzki N."/>
            <person name="Peng C."/>
            <person name="Polak P."/>
            <person name="Xiong Z."/>
            <person name="Kiezun A."/>
            <person name="Zhu Y."/>
            <person name="Chen Y."/>
            <person name="Kryukov G.V."/>
            <person name="Zhang Q."/>
            <person name="Peshkin L."/>
            <person name="Yang L."/>
            <person name="Bronson R.T."/>
            <person name="Buffenstein R."/>
            <person name="Wang B."/>
            <person name="Han C."/>
            <person name="Li Q."/>
            <person name="Chen L."/>
            <person name="Zhao W."/>
            <person name="Sunyaev S.R."/>
            <person name="Park T.J."/>
            <person name="Zhang G."/>
            <person name="Wang J."/>
            <person name="Gladyshev V.N."/>
        </authorList>
    </citation>
    <scope>NUCLEOTIDE SEQUENCE [LARGE SCALE GENOMIC DNA]</scope>
</reference>
<protein>
    <submittedName>
        <fullName evidence="1">Uncharacterized protein</fullName>
    </submittedName>
</protein>
<dbReference type="InParanoid" id="G5BBH8"/>
<proteinExistence type="predicted"/>
<sequence length="89" mass="9527">MLLSPVLVKLHNSIPISESVVITANRFLDREYGAQRAFRDLAILWNAQNVQGTRRGVAIAGITGHRCPKAGDNRVISASLALGTGGIEC</sequence>
<organism evidence="1 2">
    <name type="scientific">Heterocephalus glaber</name>
    <name type="common">Naked mole rat</name>
    <dbReference type="NCBI Taxonomy" id="10181"/>
    <lineage>
        <taxon>Eukaryota</taxon>
        <taxon>Metazoa</taxon>
        <taxon>Chordata</taxon>
        <taxon>Craniata</taxon>
        <taxon>Vertebrata</taxon>
        <taxon>Euteleostomi</taxon>
        <taxon>Mammalia</taxon>
        <taxon>Eutheria</taxon>
        <taxon>Euarchontoglires</taxon>
        <taxon>Glires</taxon>
        <taxon>Rodentia</taxon>
        <taxon>Hystricomorpha</taxon>
        <taxon>Bathyergidae</taxon>
        <taxon>Heterocephalus</taxon>
    </lineage>
</organism>